<accession>A0A7X7LYB9</accession>
<comment type="caution">
    <text evidence="3">The sequence shown here is derived from an EMBL/GenBank/DDBJ whole genome shotgun (WGS) entry which is preliminary data.</text>
</comment>
<evidence type="ECO:0000256" key="1">
    <source>
        <dbReference type="ARBA" id="ARBA00006336"/>
    </source>
</evidence>
<evidence type="ECO:0000313" key="3">
    <source>
        <dbReference type="EMBL" id="NLF55607.1"/>
    </source>
</evidence>
<sequence>MNASPQLPLPPHFDPARVGEVWRVPYQTRAEEAPAWARRHGIRPAVEDPFRLCLVAVDVQNTFCIPGFELYVGGRSGSGAVDDNRRLCAFIYRNLGRITEICPTMDTHHAMQIFHPLYLLDPAGGHPPPYTLVSADSVRSGQWRFNPALAPALGIPVEEAQRQLLHYAETLEQSGKYALTVWPYHAMLGGIGHALVSAVEEAVFFHGVARASRPDFHIKGDNPFTEHYSVIGPEVLEGPGGAALARKSEKFVDMLLRFDAVVIAGQAKSHCVAWTIADLLRQAQARDARLARKVYLLEDCTSPVVVAGAIDYTEEADAAFRHFAKAGMHVVRSTLPLEDWPGIPTRHD</sequence>
<dbReference type="SUPFAM" id="SSF52499">
    <property type="entry name" value="Isochorismatase-like hydrolases"/>
    <property type="match status" value="1"/>
</dbReference>
<organism evidence="3 4">
    <name type="scientific">Thauera phenolivorans</name>
    <dbReference type="NCBI Taxonomy" id="1792543"/>
    <lineage>
        <taxon>Bacteria</taxon>
        <taxon>Pseudomonadati</taxon>
        <taxon>Pseudomonadota</taxon>
        <taxon>Betaproteobacteria</taxon>
        <taxon>Rhodocyclales</taxon>
        <taxon>Zoogloeaceae</taxon>
        <taxon>Thauera</taxon>
    </lineage>
</organism>
<dbReference type="RefSeq" id="WP_068807525.1">
    <property type="nucleotide sequence ID" value="NZ_MBFM01000003.1"/>
</dbReference>
<evidence type="ECO:0000313" key="4">
    <source>
        <dbReference type="Proteomes" id="UP000536534"/>
    </source>
</evidence>
<dbReference type="PANTHER" id="PTHR11080">
    <property type="entry name" value="PYRAZINAMIDASE/NICOTINAMIDASE"/>
    <property type="match status" value="1"/>
</dbReference>
<dbReference type="InterPro" id="IPR052347">
    <property type="entry name" value="Isochorismatase_Nicotinamidase"/>
</dbReference>
<dbReference type="GO" id="GO:0016787">
    <property type="term" value="F:hydrolase activity"/>
    <property type="evidence" value="ECO:0007669"/>
    <property type="project" value="UniProtKB-KW"/>
</dbReference>
<reference evidence="3 4" key="1">
    <citation type="journal article" date="2020" name="Biotechnol. Biofuels">
        <title>New insights from the biogas microbiome by comprehensive genome-resolved metagenomics of nearly 1600 species originating from multiple anaerobic digesters.</title>
        <authorList>
            <person name="Campanaro S."/>
            <person name="Treu L."/>
            <person name="Rodriguez-R L.M."/>
            <person name="Kovalovszki A."/>
            <person name="Ziels R.M."/>
            <person name="Maus I."/>
            <person name="Zhu X."/>
            <person name="Kougias P.G."/>
            <person name="Basile A."/>
            <person name="Luo G."/>
            <person name="Schluter A."/>
            <person name="Konstantinidis K.T."/>
            <person name="Angelidaki I."/>
        </authorList>
    </citation>
    <scope>NUCLEOTIDE SEQUENCE [LARGE SCALE GENOMIC DNA]</scope>
    <source>
        <strain evidence="3">AS06rmzACSIP_256</strain>
    </source>
</reference>
<dbReference type="Gene3D" id="3.40.50.850">
    <property type="entry name" value="Isochorismatase-like"/>
    <property type="match status" value="1"/>
</dbReference>
<protein>
    <submittedName>
        <fullName evidence="3">Isochorismatase</fullName>
    </submittedName>
</protein>
<dbReference type="InterPro" id="IPR036380">
    <property type="entry name" value="Isochorismatase-like_sf"/>
</dbReference>
<proteinExistence type="inferred from homology"/>
<dbReference type="OrthoDB" id="9791276at2"/>
<dbReference type="AlphaFoldDB" id="A0A7X7LYB9"/>
<dbReference type="PANTHER" id="PTHR11080:SF2">
    <property type="entry name" value="LD05707P"/>
    <property type="match status" value="1"/>
</dbReference>
<evidence type="ECO:0000256" key="2">
    <source>
        <dbReference type="ARBA" id="ARBA00022801"/>
    </source>
</evidence>
<gene>
    <name evidence="3" type="ORF">GX576_14660</name>
</gene>
<dbReference type="EMBL" id="JAAYYV010000417">
    <property type="protein sequence ID" value="NLF55607.1"/>
    <property type="molecule type" value="Genomic_DNA"/>
</dbReference>
<comment type="similarity">
    <text evidence="1">Belongs to the isochorismatase family.</text>
</comment>
<name>A0A7X7LYB9_9RHOO</name>
<keyword evidence="2" id="KW-0378">Hydrolase</keyword>
<dbReference type="Proteomes" id="UP000536534">
    <property type="component" value="Unassembled WGS sequence"/>
</dbReference>